<feature type="transmembrane region" description="Helical" evidence="4">
    <location>
        <begin position="90"/>
        <end position="112"/>
    </location>
</feature>
<dbReference type="EMBL" id="JAMFMA010000002">
    <property type="protein sequence ID" value="MCL6273725.1"/>
    <property type="molecule type" value="Genomic_DNA"/>
</dbReference>
<dbReference type="SMART" id="SM00342">
    <property type="entry name" value="HTH_ARAC"/>
    <property type="match status" value="1"/>
</dbReference>
<dbReference type="PANTHER" id="PTHR43280:SF29">
    <property type="entry name" value="ARAC-FAMILY TRANSCRIPTIONAL REGULATOR"/>
    <property type="match status" value="1"/>
</dbReference>
<evidence type="ECO:0000256" key="3">
    <source>
        <dbReference type="ARBA" id="ARBA00023163"/>
    </source>
</evidence>
<organism evidence="6 7">
    <name type="scientific">Flagellimonas spongiicola</name>
    <dbReference type="NCBI Taxonomy" id="2942208"/>
    <lineage>
        <taxon>Bacteria</taxon>
        <taxon>Pseudomonadati</taxon>
        <taxon>Bacteroidota</taxon>
        <taxon>Flavobacteriia</taxon>
        <taxon>Flavobacteriales</taxon>
        <taxon>Flavobacteriaceae</taxon>
        <taxon>Flagellimonas</taxon>
    </lineage>
</organism>
<evidence type="ECO:0000259" key="5">
    <source>
        <dbReference type="PROSITE" id="PS01124"/>
    </source>
</evidence>
<feature type="transmembrane region" description="Helical" evidence="4">
    <location>
        <begin position="31"/>
        <end position="49"/>
    </location>
</feature>
<gene>
    <name evidence="6" type="ORF">M3P19_06885</name>
</gene>
<dbReference type="InterPro" id="IPR018060">
    <property type="entry name" value="HTH_AraC"/>
</dbReference>
<dbReference type="RefSeq" id="WP_249656916.1">
    <property type="nucleotide sequence ID" value="NZ_JAMFMA010000002.1"/>
</dbReference>
<feature type="transmembrane region" description="Helical" evidence="4">
    <location>
        <begin position="6"/>
        <end position="24"/>
    </location>
</feature>
<feature type="transmembrane region" description="Helical" evidence="4">
    <location>
        <begin position="55"/>
        <end position="78"/>
    </location>
</feature>
<dbReference type="Pfam" id="PF12833">
    <property type="entry name" value="HTH_18"/>
    <property type="match status" value="1"/>
</dbReference>
<evidence type="ECO:0000313" key="7">
    <source>
        <dbReference type="Proteomes" id="UP001203607"/>
    </source>
</evidence>
<evidence type="ECO:0000256" key="4">
    <source>
        <dbReference type="SAM" id="Phobius"/>
    </source>
</evidence>
<comment type="caution">
    <text evidence="6">The sequence shown here is derived from an EMBL/GenBank/DDBJ whole genome shotgun (WGS) entry which is preliminary data.</text>
</comment>
<feature type="transmembrane region" description="Helical" evidence="4">
    <location>
        <begin position="132"/>
        <end position="150"/>
    </location>
</feature>
<proteinExistence type="predicted"/>
<reference evidence="6 7" key="1">
    <citation type="submission" date="2022-05" db="EMBL/GenBank/DDBJ databases">
        <authorList>
            <person name="Park J.-S."/>
        </authorList>
    </citation>
    <scope>NUCLEOTIDE SEQUENCE [LARGE SCALE GENOMIC DNA]</scope>
    <source>
        <strain evidence="6 7">2012CJ35-5</strain>
    </source>
</reference>
<keyword evidence="1" id="KW-0805">Transcription regulation</keyword>
<feature type="domain" description="HTH araC/xylS-type" evidence="5">
    <location>
        <begin position="268"/>
        <end position="371"/>
    </location>
</feature>
<keyword evidence="3" id="KW-0804">Transcription</keyword>
<name>A0ABT0PQQ1_9FLAO</name>
<keyword evidence="4" id="KW-1133">Transmembrane helix</keyword>
<dbReference type="InterPro" id="IPR009057">
    <property type="entry name" value="Homeodomain-like_sf"/>
</dbReference>
<sequence length="375" mass="43978">MIFPIVIGLTILSIFLMFTINKKNKVLSDKYLIAIILFFMGILASQILMENWPSVGIYLIVLFLNTYYFPVLVIYGLILLDGKNKLQRNWLWVFAYPVIYNVFLVLDLFVFNDYNTMIKPEALFKKPSDYQLFFYITQYIYVIVLLIWLARKLNLYTLAIKNVHSSIEHINLNWFRNFTVALLGLSCTGFVVFLCFSLGFIENIEIPFGIEYVIFVLLLFYLCYNGIRQYSIADLNFENPNAIHKPTNIEKYQSSNLDDLSIDKHFQQIVQLFDEENVFLEPQLKIDDVAKTLDISVHKVSQVINSKSNNNFYDFVNRYRVEYFKKLLSDPKHRKFTILSLGIESGFNSKASMNRVFKNYEGKSPKDFQKSIQDT</sequence>
<keyword evidence="4" id="KW-0812">Transmembrane</keyword>
<evidence type="ECO:0000256" key="2">
    <source>
        <dbReference type="ARBA" id="ARBA00023125"/>
    </source>
</evidence>
<protein>
    <submittedName>
        <fullName evidence="6">AraC family transcriptional regulator</fullName>
    </submittedName>
</protein>
<keyword evidence="2" id="KW-0238">DNA-binding</keyword>
<keyword evidence="7" id="KW-1185">Reference proteome</keyword>
<accession>A0ABT0PQQ1</accession>
<keyword evidence="4" id="KW-0472">Membrane</keyword>
<dbReference type="SUPFAM" id="SSF46689">
    <property type="entry name" value="Homeodomain-like"/>
    <property type="match status" value="1"/>
</dbReference>
<evidence type="ECO:0000256" key="1">
    <source>
        <dbReference type="ARBA" id="ARBA00023015"/>
    </source>
</evidence>
<dbReference type="Proteomes" id="UP001203607">
    <property type="component" value="Unassembled WGS sequence"/>
</dbReference>
<feature type="transmembrane region" description="Helical" evidence="4">
    <location>
        <begin position="178"/>
        <end position="200"/>
    </location>
</feature>
<dbReference type="PROSITE" id="PS01124">
    <property type="entry name" value="HTH_ARAC_FAMILY_2"/>
    <property type="match status" value="1"/>
</dbReference>
<dbReference type="Gene3D" id="1.10.10.60">
    <property type="entry name" value="Homeodomain-like"/>
    <property type="match status" value="1"/>
</dbReference>
<dbReference type="PANTHER" id="PTHR43280">
    <property type="entry name" value="ARAC-FAMILY TRANSCRIPTIONAL REGULATOR"/>
    <property type="match status" value="1"/>
</dbReference>
<evidence type="ECO:0000313" key="6">
    <source>
        <dbReference type="EMBL" id="MCL6273725.1"/>
    </source>
</evidence>
<feature type="transmembrane region" description="Helical" evidence="4">
    <location>
        <begin position="206"/>
        <end position="224"/>
    </location>
</feature>